<dbReference type="CDD" id="cd11368">
    <property type="entry name" value="RNase_PH_RRP45"/>
    <property type="match status" value="1"/>
</dbReference>
<dbReference type="Pfam" id="PF01138">
    <property type="entry name" value="RNase_PH"/>
    <property type="match status" value="1"/>
</dbReference>
<reference evidence="9 10" key="2">
    <citation type="journal article" date="2014" name="J. Gen. Appl. Microbiol.">
        <title>The early diverging ascomycetous budding yeast Saitoella complicata has three histone deacetylases belonging to the Clr6, Hos2, and Rpd3 lineages.</title>
        <authorList>
            <person name="Nishida H."/>
            <person name="Matsumoto T."/>
            <person name="Kondo S."/>
            <person name="Hamamoto M."/>
            <person name="Yoshikawa H."/>
        </authorList>
    </citation>
    <scope>NUCLEOTIDE SEQUENCE [LARGE SCALE GENOMIC DNA]</scope>
    <source>
        <strain evidence="9 10">NRRL Y-17804</strain>
    </source>
</reference>
<dbReference type="GO" id="GO:0071035">
    <property type="term" value="P:nuclear polyadenylation-dependent rRNA catabolic process"/>
    <property type="evidence" value="ECO:0007669"/>
    <property type="project" value="TreeGrafter"/>
</dbReference>
<dbReference type="SUPFAM" id="SSF54211">
    <property type="entry name" value="Ribosomal protein S5 domain 2-like"/>
    <property type="match status" value="1"/>
</dbReference>
<dbReference type="GO" id="GO:0034473">
    <property type="term" value="P:U1 snRNA 3'-end processing"/>
    <property type="evidence" value="ECO:0007669"/>
    <property type="project" value="TreeGrafter"/>
</dbReference>
<keyword evidence="5" id="KW-0694">RNA-binding</keyword>
<dbReference type="GO" id="GO:0005730">
    <property type="term" value="C:nucleolus"/>
    <property type="evidence" value="ECO:0007669"/>
    <property type="project" value="UniProtKB-SubCell"/>
</dbReference>
<dbReference type="GO" id="GO:0000177">
    <property type="term" value="C:cytoplasmic exosome (RNase complex)"/>
    <property type="evidence" value="ECO:0007669"/>
    <property type="project" value="TreeGrafter"/>
</dbReference>
<accession>A0A0E9NCS2</accession>
<dbReference type="GO" id="GO:0071038">
    <property type="term" value="P:TRAMP-dependent tRNA surveillance pathway"/>
    <property type="evidence" value="ECO:0007669"/>
    <property type="project" value="TreeGrafter"/>
</dbReference>
<dbReference type="STRING" id="698492.A0A0E9NCS2"/>
<dbReference type="GO" id="GO:0035925">
    <property type="term" value="F:mRNA 3'-UTR AU-rich region binding"/>
    <property type="evidence" value="ECO:0007669"/>
    <property type="project" value="TreeGrafter"/>
</dbReference>
<dbReference type="InterPro" id="IPR036345">
    <property type="entry name" value="ExoRNase_PH_dom2_sf"/>
</dbReference>
<keyword evidence="10" id="KW-1185">Reference proteome</keyword>
<dbReference type="PANTHER" id="PTHR11097:SF14">
    <property type="entry name" value="EXOSOME COMPLEX COMPONENT RRP45"/>
    <property type="match status" value="1"/>
</dbReference>
<sequence>MPRDLDPSISERNFVLDALRQGLRVDGRVVDQTRDLEITFGDEYGNVDVRMGKTRVLARISADIAQPYPNKPFEGFFAINTSLSPMSSPAHSHSSSAEETEFHISTLIEKSIRRSQALDTESLCIVAGKKCWHVRADVHFLDGDGGLLDAASIAVMAGLLHFRRPDLRIEGSEVYVYPLSERVGVPLVLLHTPICTTISYFPPTLETDPLLPVLDVTLQEERLRTSELTLTLNTQNELTMIHKAGGAVVPAHEVLRAARVASEKCRGVVELVKRRIVKDEEIRKQDGRGGYFEGEAAEDRKVRVP</sequence>
<dbReference type="Proteomes" id="UP000033140">
    <property type="component" value="Unassembled WGS sequence"/>
</dbReference>
<protein>
    <submittedName>
        <fullName evidence="9">Uncharacterized protein</fullName>
    </submittedName>
</protein>
<dbReference type="InterPro" id="IPR027408">
    <property type="entry name" value="PNPase/RNase_PH_dom_sf"/>
</dbReference>
<dbReference type="GO" id="GO:0034475">
    <property type="term" value="P:U4 snRNA 3'-end processing"/>
    <property type="evidence" value="ECO:0007669"/>
    <property type="project" value="TreeGrafter"/>
</dbReference>
<dbReference type="GO" id="GO:0071028">
    <property type="term" value="P:nuclear mRNA surveillance"/>
    <property type="evidence" value="ECO:0007669"/>
    <property type="project" value="TreeGrafter"/>
</dbReference>
<proteinExistence type="inferred from homology"/>
<reference evidence="9 10" key="3">
    <citation type="journal article" date="2015" name="Genome Announc.">
        <title>Draft Genome Sequence of the Archiascomycetous Yeast Saitoella complicata.</title>
        <authorList>
            <person name="Yamauchi K."/>
            <person name="Kondo S."/>
            <person name="Hamamoto M."/>
            <person name="Takahashi Y."/>
            <person name="Ogura Y."/>
            <person name="Hayashi T."/>
            <person name="Nishida H."/>
        </authorList>
    </citation>
    <scope>NUCLEOTIDE SEQUENCE [LARGE SCALE GENOMIC DNA]</scope>
    <source>
        <strain evidence="9 10">NRRL Y-17804</strain>
    </source>
</reference>
<comment type="caution">
    <text evidence="9">The sequence shown here is derived from an EMBL/GenBank/DDBJ whole genome shotgun (WGS) entry which is preliminary data.</text>
</comment>
<dbReference type="InterPro" id="IPR020568">
    <property type="entry name" value="Ribosomal_Su5_D2-typ_SF"/>
</dbReference>
<feature type="domain" description="Exoribonuclease phosphorolytic" evidence="8">
    <location>
        <begin position="192"/>
        <end position="263"/>
    </location>
</feature>
<dbReference type="InterPro" id="IPR050590">
    <property type="entry name" value="Exosome_comp_Rrp42_subfam"/>
</dbReference>
<evidence type="ECO:0000313" key="9">
    <source>
        <dbReference type="EMBL" id="GAO47215.1"/>
    </source>
</evidence>
<dbReference type="Pfam" id="PF03725">
    <property type="entry name" value="RNase_PH_C"/>
    <property type="match status" value="1"/>
</dbReference>
<dbReference type="GO" id="GO:0034476">
    <property type="term" value="P:U5 snRNA 3'-end processing"/>
    <property type="evidence" value="ECO:0007669"/>
    <property type="project" value="TreeGrafter"/>
</dbReference>
<dbReference type="OMA" id="GPQFENG"/>
<dbReference type="AlphaFoldDB" id="A0A0E9NCS2"/>
<dbReference type="Gene3D" id="3.30.230.70">
    <property type="entry name" value="GHMP Kinase, N-terminal domain"/>
    <property type="match status" value="1"/>
</dbReference>
<gene>
    <name evidence="9" type="ORF">G7K_1425-t1</name>
</gene>
<dbReference type="SUPFAM" id="SSF55666">
    <property type="entry name" value="Ribonuclease PH domain 2-like"/>
    <property type="match status" value="1"/>
</dbReference>
<dbReference type="GO" id="GO:0016075">
    <property type="term" value="P:rRNA catabolic process"/>
    <property type="evidence" value="ECO:0007669"/>
    <property type="project" value="TreeGrafter"/>
</dbReference>
<dbReference type="InterPro" id="IPR015847">
    <property type="entry name" value="ExoRNase_PH_dom2"/>
</dbReference>
<dbReference type="GO" id="GO:0000176">
    <property type="term" value="C:nuclear exosome (RNase complex)"/>
    <property type="evidence" value="ECO:0007669"/>
    <property type="project" value="UniProtKB-ARBA"/>
</dbReference>
<reference evidence="9 10" key="1">
    <citation type="journal article" date="2011" name="J. Gen. Appl. Microbiol.">
        <title>Draft genome sequencing of the enigmatic yeast Saitoella complicata.</title>
        <authorList>
            <person name="Nishida H."/>
            <person name="Hamamoto M."/>
            <person name="Sugiyama J."/>
        </authorList>
    </citation>
    <scope>NUCLEOTIDE SEQUENCE [LARGE SCALE GENOMIC DNA]</scope>
    <source>
        <strain evidence="9 10">NRRL Y-17804</strain>
    </source>
</reference>
<dbReference type="InterPro" id="IPR033100">
    <property type="entry name" value="Rrp45"/>
</dbReference>
<evidence type="ECO:0000313" key="10">
    <source>
        <dbReference type="Proteomes" id="UP000033140"/>
    </source>
</evidence>
<evidence type="ECO:0000259" key="7">
    <source>
        <dbReference type="Pfam" id="PF01138"/>
    </source>
</evidence>
<feature type="domain" description="Exoribonuclease phosphorolytic" evidence="7">
    <location>
        <begin position="32"/>
        <end position="165"/>
    </location>
</feature>
<dbReference type="InterPro" id="IPR001247">
    <property type="entry name" value="ExoRNase_PH_dom1"/>
</dbReference>
<dbReference type="EMBL" id="BACD03000007">
    <property type="protein sequence ID" value="GAO47215.1"/>
    <property type="molecule type" value="Genomic_DNA"/>
</dbReference>
<evidence type="ECO:0000256" key="4">
    <source>
        <dbReference type="ARBA" id="ARBA00022490"/>
    </source>
</evidence>
<keyword evidence="6" id="KW-0539">Nucleus</keyword>
<evidence type="ECO:0000256" key="6">
    <source>
        <dbReference type="ARBA" id="ARBA00023242"/>
    </source>
</evidence>
<dbReference type="PANTHER" id="PTHR11097">
    <property type="entry name" value="EXOSOME COMPLEX EXONUCLEASE RIBOSOMAL RNA PROCESSING PROTEIN"/>
    <property type="match status" value="1"/>
</dbReference>
<evidence type="ECO:0000256" key="3">
    <source>
        <dbReference type="ARBA" id="ARBA00006678"/>
    </source>
</evidence>
<evidence type="ECO:0000256" key="1">
    <source>
        <dbReference type="ARBA" id="ARBA00004496"/>
    </source>
</evidence>
<keyword evidence="4" id="KW-0963">Cytoplasm</keyword>
<comment type="subcellular location">
    <subcellularLocation>
        <location evidence="1">Cytoplasm</location>
    </subcellularLocation>
    <subcellularLocation>
        <location evidence="2">Nucleus</location>
        <location evidence="2">Nucleolus</location>
    </subcellularLocation>
</comment>
<evidence type="ECO:0000259" key="8">
    <source>
        <dbReference type="Pfam" id="PF03725"/>
    </source>
</evidence>
<organism evidence="9 10">
    <name type="scientific">Saitoella complicata (strain BCRC 22490 / CBS 7301 / JCM 7358 / NBRC 10748 / NRRL Y-17804)</name>
    <dbReference type="NCBI Taxonomy" id="698492"/>
    <lineage>
        <taxon>Eukaryota</taxon>
        <taxon>Fungi</taxon>
        <taxon>Dikarya</taxon>
        <taxon>Ascomycota</taxon>
        <taxon>Taphrinomycotina</taxon>
        <taxon>Taphrinomycotina incertae sedis</taxon>
        <taxon>Saitoella</taxon>
    </lineage>
</organism>
<dbReference type="GO" id="GO:0000467">
    <property type="term" value="P:exonucleolytic trimming to generate mature 3'-end of 5.8S rRNA from tricistronic rRNA transcript (SSU-rRNA, 5.8S rRNA, LSU-rRNA)"/>
    <property type="evidence" value="ECO:0007669"/>
    <property type="project" value="TreeGrafter"/>
</dbReference>
<evidence type="ECO:0000256" key="2">
    <source>
        <dbReference type="ARBA" id="ARBA00004604"/>
    </source>
</evidence>
<evidence type="ECO:0000256" key="5">
    <source>
        <dbReference type="ARBA" id="ARBA00022884"/>
    </source>
</evidence>
<comment type="similarity">
    <text evidence="3">Belongs to the RNase PH family.</text>
</comment>
<name>A0A0E9NCS2_SAICN</name>